<comment type="subcellular location">
    <subcellularLocation>
        <location evidence="1">Membrane</location>
        <topology evidence="1">Multi-pass membrane protein</topology>
    </subcellularLocation>
</comment>
<evidence type="ECO:0000256" key="1">
    <source>
        <dbReference type="ARBA" id="ARBA00004141"/>
    </source>
</evidence>
<dbReference type="PANTHER" id="PTHR43461">
    <property type="entry name" value="TRANSMEMBRANE PROTEIN 256"/>
    <property type="match status" value="1"/>
</dbReference>
<comment type="similarity">
    <text evidence="2">Belongs to the TMEM256 family.</text>
</comment>
<feature type="transmembrane region" description="Helical" evidence="6">
    <location>
        <begin position="158"/>
        <end position="175"/>
    </location>
</feature>
<name>A0A1B6HMZ0_9HEMI</name>
<evidence type="ECO:0000256" key="3">
    <source>
        <dbReference type="ARBA" id="ARBA00022692"/>
    </source>
</evidence>
<feature type="transmembrane region" description="Helical" evidence="6">
    <location>
        <begin position="181"/>
        <end position="199"/>
    </location>
</feature>
<evidence type="ECO:0000256" key="6">
    <source>
        <dbReference type="SAM" id="Phobius"/>
    </source>
</evidence>
<evidence type="ECO:0000256" key="4">
    <source>
        <dbReference type="ARBA" id="ARBA00022989"/>
    </source>
</evidence>
<dbReference type="AlphaFoldDB" id="A0A1B6HMZ0"/>
<protein>
    <recommendedName>
        <fullName evidence="8">DUF423 domain-containing protein</fullName>
    </recommendedName>
</protein>
<evidence type="ECO:0008006" key="8">
    <source>
        <dbReference type="Google" id="ProtNLM"/>
    </source>
</evidence>
<proteinExistence type="inferred from homology"/>
<evidence type="ECO:0000313" key="7">
    <source>
        <dbReference type="EMBL" id="JAS76047.1"/>
    </source>
</evidence>
<feature type="transmembrane region" description="Helical" evidence="6">
    <location>
        <begin position="93"/>
        <end position="114"/>
    </location>
</feature>
<organism evidence="7">
    <name type="scientific">Homalodisca liturata</name>
    <dbReference type="NCBI Taxonomy" id="320908"/>
    <lineage>
        <taxon>Eukaryota</taxon>
        <taxon>Metazoa</taxon>
        <taxon>Ecdysozoa</taxon>
        <taxon>Arthropoda</taxon>
        <taxon>Hexapoda</taxon>
        <taxon>Insecta</taxon>
        <taxon>Pterygota</taxon>
        <taxon>Neoptera</taxon>
        <taxon>Paraneoptera</taxon>
        <taxon>Hemiptera</taxon>
        <taxon>Auchenorrhyncha</taxon>
        <taxon>Membracoidea</taxon>
        <taxon>Cicadellidae</taxon>
        <taxon>Cicadellinae</taxon>
        <taxon>Proconiini</taxon>
        <taxon>Homalodisca</taxon>
    </lineage>
</organism>
<keyword evidence="3 6" id="KW-0812">Transmembrane</keyword>
<dbReference type="EMBL" id="GECU01031659">
    <property type="protein sequence ID" value="JAS76047.1"/>
    <property type="molecule type" value="Transcribed_RNA"/>
</dbReference>
<accession>A0A1B6HMZ0</accession>
<gene>
    <name evidence="7" type="ORF">g.43466</name>
</gene>
<sequence>MGINETANYILFYNPISSGAADIVKLTAITVVEAFKNVMLRVASYFKKLKNKTHALGNTLGNLTALIVPKPQPPTTVVMEPLPLWQLASSGGYYVKLAGILGASAVALGAYGAHSTFPKDDKIELKEVFERANKYHFIHSLAMLGVPLCRYPKTSGTFFMLGIAMFSGTCYYLALTGDRSFNKITPIGGICFILGWLALAL</sequence>
<reference evidence="7" key="1">
    <citation type="submission" date="2015-11" db="EMBL/GenBank/DDBJ databases">
        <title>De novo transcriptome assembly of four potential Pierce s Disease insect vectors from Arizona vineyards.</title>
        <authorList>
            <person name="Tassone E.E."/>
        </authorList>
    </citation>
    <scope>NUCLEOTIDE SEQUENCE</scope>
</reference>
<keyword evidence="4 6" id="KW-1133">Transmembrane helix</keyword>
<evidence type="ECO:0000256" key="2">
    <source>
        <dbReference type="ARBA" id="ARBA00006208"/>
    </source>
</evidence>
<dbReference type="Pfam" id="PF04241">
    <property type="entry name" value="DUF423"/>
    <property type="match status" value="1"/>
</dbReference>
<evidence type="ECO:0000256" key="5">
    <source>
        <dbReference type="ARBA" id="ARBA00023136"/>
    </source>
</evidence>
<dbReference type="GO" id="GO:0016020">
    <property type="term" value="C:membrane"/>
    <property type="evidence" value="ECO:0007669"/>
    <property type="project" value="UniProtKB-SubCell"/>
</dbReference>
<dbReference type="PANTHER" id="PTHR43461:SF1">
    <property type="entry name" value="TRANSMEMBRANE PROTEIN 256"/>
    <property type="match status" value="1"/>
</dbReference>
<keyword evidence="5 6" id="KW-0472">Membrane</keyword>
<dbReference type="InterPro" id="IPR006696">
    <property type="entry name" value="DUF423"/>
</dbReference>